<dbReference type="GO" id="GO:0004803">
    <property type="term" value="F:transposase activity"/>
    <property type="evidence" value="ECO:0007669"/>
    <property type="project" value="InterPro"/>
</dbReference>
<accession>A0A9X0JH86</accession>
<dbReference type="OrthoDB" id="9791101at2"/>
<protein>
    <submittedName>
        <fullName evidence="2">Transposase</fullName>
    </submittedName>
</protein>
<dbReference type="Pfam" id="PF01797">
    <property type="entry name" value="Y1_Tnp"/>
    <property type="match status" value="1"/>
</dbReference>
<evidence type="ECO:0000313" key="2">
    <source>
        <dbReference type="EMBL" id="KGF62520.1"/>
    </source>
</evidence>
<dbReference type="InterPro" id="IPR052715">
    <property type="entry name" value="RAYT_transposase"/>
</dbReference>
<feature type="domain" description="Transposase IS200-like" evidence="1">
    <location>
        <begin position="15"/>
        <end position="129"/>
    </location>
</feature>
<dbReference type="EMBL" id="JRMB01000003">
    <property type="protein sequence ID" value="KGF62520.1"/>
    <property type="molecule type" value="Genomic_DNA"/>
</dbReference>
<dbReference type="Proteomes" id="UP000029719">
    <property type="component" value="Unassembled WGS sequence"/>
</dbReference>
<reference evidence="2 3" key="1">
    <citation type="submission" date="2014-09" db="EMBL/GenBank/DDBJ databases">
        <title>Genome sequence of Pseudomonas lutea strain DSM 17257T.</title>
        <authorList>
            <person name="Kwak Y."/>
            <person name="Shin J.-H."/>
        </authorList>
    </citation>
    <scope>NUCLEOTIDE SEQUENCE [LARGE SCALE GENOMIC DNA]</scope>
    <source>
        <strain evidence="2 3">DSM 17257</strain>
    </source>
</reference>
<dbReference type="PANTHER" id="PTHR36966:SF1">
    <property type="entry name" value="REP-ASSOCIATED TYROSINE TRANSPOSASE"/>
    <property type="match status" value="1"/>
</dbReference>
<dbReference type="GO" id="GO:0043565">
    <property type="term" value="F:sequence-specific DNA binding"/>
    <property type="evidence" value="ECO:0007669"/>
    <property type="project" value="TreeGrafter"/>
</dbReference>
<dbReference type="SUPFAM" id="SSF143422">
    <property type="entry name" value="Transposase IS200-like"/>
    <property type="match status" value="1"/>
</dbReference>
<sequence length="150" mass="17108">MPQRSADLRSGRYSEVGQIYLLTSVVNGRQPLFSDWRTGRYVVDEFRRAQQAGVAESLAWVVMPDHFHWLVTLNTGTLGMLVRRVKSGSALSIMRAGCTPLRVWQKGYHDRAIRREEDLQAVARYIVANPLRAGLVKHVGDYPLWDAVWL</sequence>
<dbReference type="SMART" id="SM01321">
    <property type="entry name" value="Y1_Tnp"/>
    <property type="match status" value="1"/>
</dbReference>
<dbReference type="GO" id="GO:0006313">
    <property type="term" value="P:DNA transposition"/>
    <property type="evidence" value="ECO:0007669"/>
    <property type="project" value="InterPro"/>
</dbReference>
<name>A0A9X0JH86_9PSED</name>
<dbReference type="Gene3D" id="3.30.70.1290">
    <property type="entry name" value="Transposase IS200-like"/>
    <property type="match status" value="1"/>
</dbReference>
<dbReference type="InterPro" id="IPR002686">
    <property type="entry name" value="Transposase_17"/>
</dbReference>
<dbReference type="RefSeq" id="WP_037017873.1">
    <property type="nucleotide sequence ID" value="NZ_JRMB01000003.1"/>
</dbReference>
<dbReference type="NCBIfam" id="NF047646">
    <property type="entry name" value="REP_Tyr_transpos"/>
    <property type="match status" value="1"/>
</dbReference>
<proteinExistence type="predicted"/>
<evidence type="ECO:0000313" key="3">
    <source>
        <dbReference type="Proteomes" id="UP000029719"/>
    </source>
</evidence>
<organism evidence="2 3">
    <name type="scientific">Pseudomonas lutea</name>
    <dbReference type="NCBI Taxonomy" id="243924"/>
    <lineage>
        <taxon>Bacteria</taxon>
        <taxon>Pseudomonadati</taxon>
        <taxon>Pseudomonadota</taxon>
        <taxon>Gammaproteobacteria</taxon>
        <taxon>Pseudomonadales</taxon>
        <taxon>Pseudomonadaceae</taxon>
        <taxon>Pseudomonas</taxon>
    </lineage>
</organism>
<comment type="caution">
    <text evidence="2">The sequence shown here is derived from an EMBL/GenBank/DDBJ whole genome shotgun (WGS) entry which is preliminary data.</text>
</comment>
<dbReference type="PANTHER" id="PTHR36966">
    <property type="entry name" value="REP-ASSOCIATED TYROSINE TRANSPOSASE"/>
    <property type="match status" value="1"/>
</dbReference>
<dbReference type="AlphaFoldDB" id="A0A9X0JH86"/>
<evidence type="ECO:0000259" key="1">
    <source>
        <dbReference type="SMART" id="SM01321"/>
    </source>
</evidence>
<dbReference type="InterPro" id="IPR036515">
    <property type="entry name" value="Transposase_17_sf"/>
</dbReference>
<gene>
    <name evidence="2" type="ORF">LT42_21925</name>
</gene>